<evidence type="ECO:0000259" key="2">
    <source>
        <dbReference type="Pfam" id="PF17668"/>
    </source>
</evidence>
<dbReference type="GO" id="GO:0030649">
    <property type="term" value="P:aminoglycoside antibiotic catabolic process"/>
    <property type="evidence" value="ECO:0007669"/>
    <property type="project" value="TreeGrafter"/>
</dbReference>
<dbReference type="PANTHER" id="PTHR37817">
    <property type="entry name" value="N-ACETYLTRANSFERASE EIS"/>
    <property type="match status" value="1"/>
</dbReference>
<dbReference type="AlphaFoldDB" id="A0A6G3XJS5"/>
<feature type="domain" description="Eis-like acetyltransferase" evidence="2">
    <location>
        <begin position="31"/>
        <end position="145"/>
    </location>
</feature>
<dbReference type="InterPro" id="IPR036527">
    <property type="entry name" value="SCP2_sterol-bd_dom_sf"/>
</dbReference>
<dbReference type="EMBL" id="JAAGMN010006996">
    <property type="protein sequence ID" value="NEE17923.1"/>
    <property type="molecule type" value="Genomic_DNA"/>
</dbReference>
<gene>
    <name evidence="3" type="ORF">G3M58_67110</name>
</gene>
<dbReference type="Gene3D" id="3.30.1050.10">
    <property type="entry name" value="SCP2 sterol-binding domain"/>
    <property type="match status" value="1"/>
</dbReference>
<dbReference type="InterPro" id="IPR051554">
    <property type="entry name" value="Acetyltransferase_Eis"/>
</dbReference>
<name>A0A6G3XJS5_9ACTN</name>
<dbReference type="Pfam" id="PF17668">
    <property type="entry name" value="Acetyltransf_17"/>
    <property type="match status" value="1"/>
</dbReference>
<evidence type="ECO:0000259" key="1">
    <source>
        <dbReference type="Pfam" id="PF13530"/>
    </source>
</evidence>
<comment type="caution">
    <text evidence="3">The sequence shown here is derived from an EMBL/GenBank/DDBJ whole genome shotgun (WGS) entry which is preliminary data.</text>
</comment>
<accession>A0A6G3XJS5</accession>
<feature type="non-terminal residue" evidence="3">
    <location>
        <position position="1"/>
    </location>
</feature>
<organism evidence="3">
    <name type="scientific">Streptomyces sp. SID7499</name>
    <dbReference type="NCBI Taxonomy" id="2706086"/>
    <lineage>
        <taxon>Bacteria</taxon>
        <taxon>Bacillati</taxon>
        <taxon>Actinomycetota</taxon>
        <taxon>Actinomycetes</taxon>
        <taxon>Kitasatosporales</taxon>
        <taxon>Streptomycetaceae</taxon>
        <taxon>Streptomyces</taxon>
    </lineage>
</organism>
<dbReference type="Gene3D" id="3.40.630.30">
    <property type="match status" value="1"/>
</dbReference>
<keyword evidence="3" id="KW-0808">Transferase</keyword>
<dbReference type="GO" id="GO:0034069">
    <property type="term" value="F:aminoglycoside N-acetyltransferase activity"/>
    <property type="evidence" value="ECO:0007669"/>
    <property type="project" value="TreeGrafter"/>
</dbReference>
<protein>
    <submittedName>
        <fullName evidence="3">GNAT family N-acetyltransferase</fullName>
    </submittedName>
</protein>
<dbReference type="Pfam" id="PF13530">
    <property type="entry name" value="SCP2_2"/>
    <property type="match status" value="1"/>
</dbReference>
<dbReference type="InterPro" id="IPR016181">
    <property type="entry name" value="Acyl_CoA_acyltransferase"/>
</dbReference>
<dbReference type="SUPFAM" id="SSF55718">
    <property type="entry name" value="SCP-like"/>
    <property type="match status" value="1"/>
</dbReference>
<dbReference type="InterPro" id="IPR041380">
    <property type="entry name" value="Acetyltransf_17"/>
</dbReference>
<feature type="domain" description="Enhanced intracellular survival protein" evidence="1">
    <location>
        <begin position="158"/>
        <end position="258"/>
    </location>
</feature>
<reference evidence="3" key="1">
    <citation type="submission" date="2020-01" db="EMBL/GenBank/DDBJ databases">
        <title>Insect and environment-associated Actinomycetes.</title>
        <authorList>
            <person name="Currrie C."/>
            <person name="Chevrette M."/>
            <person name="Carlson C."/>
            <person name="Stubbendieck R."/>
            <person name="Wendt-Pienkowski E."/>
        </authorList>
    </citation>
    <scope>NUCLEOTIDE SEQUENCE</scope>
    <source>
        <strain evidence="3">SID7499</strain>
    </source>
</reference>
<dbReference type="SUPFAM" id="SSF55729">
    <property type="entry name" value="Acyl-CoA N-acyltransferases (Nat)"/>
    <property type="match status" value="1"/>
</dbReference>
<dbReference type="PANTHER" id="PTHR37817:SF1">
    <property type="entry name" value="N-ACETYLTRANSFERASE EIS"/>
    <property type="match status" value="1"/>
</dbReference>
<sequence>TDGGRIEMVDGADVRKIGPEVHGALAARQPGVVTRDERWWRQRTGAAPSSAHEKWTEPFYVVHRAADGTVDGLMTYGTDDKWGDAKQPLNTASVRDMIALNPAAERALWHYLCSIDWVTAVRSGYRAPDALLPLLLPDPRAARMVTHADWLWLRMLDVPRALEARTYGVEASLVLEVRDDAGLAGGRFLLDASTSGARCVPTTRSADLALDVAELATLYLGDESVRRLLDLGRAEELRAGAATTADAVFRTGRRPWCPDVF</sequence>
<evidence type="ECO:0000313" key="3">
    <source>
        <dbReference type="EMBL" id="NEE17923.1"/>
    </source>
</evidence>
<proteinExistence type="predicted"/>
<dbReference type="InterPro" id="IPR025559">
    <property type="entry name" value="Eis_dom"/>
</dbReference>